<dbReference type="InterPro" id="IPR012349">
    <property type="entry name" value="Split_barrel_FMN-bd"/>
</dbReference>
<accession>A0A0W7WRN2</accession>
<evidence type="ECO:0000313" key="4">
    <source>
        <dbReference type="Proteomes" id="UP000054804"/>
    </source>
</evidence>
<proteinExistence type="predicted"/>
<dbReference type="SMART" id="SM00903">
    <property type="entry name" value="Flavin_Reduct"/>
    <property type="match status" value="1"/>
</dbReference>
<dbReference type="PANTHER" id="PTHR30466">
    <property type="entry name" value="FLAVIN REDUCTASE"/>
    <property type="match status" value="1"/>
</dbReference>
<dbReference type="Pfam" id="PF01613">
    <property type="entry name" value="Flavin_Reduct"/>
    <property type="match status" value="1"/>
</dbReference>
<organism evidence="3 4">
    <name type="scientific">Streptomyces silvensis</name>
    <dbReference type="NCBI Taxonomy" id="1765722"/>
    <lineage>
        <taxon>Bacteria</taxon>
        <taxon>Bacillati</taxon>
        <taxon>Actinomycetota</taxon>
        <taxon>Actinomycetes</taxon>
        <taxon>Kitasatosporales</taxon>
        <taxon>Streptomycetaceae</taxon>
        <taxon>Streptomyces</taxon>
    </lineage>
</organism>
<reference evidence="3 4" key="1">
    <citation type="submission" date="2015-12" db="EMBL/GenBank/DDBJ databases">
        <title>Draft genome sequence of Streptomyces silvensis ATCC 53525, a producer of novel hormone antagonists.</title>
        <authorList>
            <person name="Johnston C.W."/>
            <person name="Li Y."/>
            <person name="Magarvey N.A."/>
        </authorList>
    </citation>
    <scope>NUCLEOTIDE SEQUENCE [LARGE SCALE GENOMIC DNA]</scope>
    <source>
        <strain evidence="3 4">ATCC 53525</strain>
    </source>
</reference>
<dbReference type="GO" id="GO:0042602">
    <property type="term" value="F:riboflavin reductase (NADPH) activity"/>
    <property type="evidence" value="ECO:0007669"/>
    <property type="project" value="TreeGrafter"/>
</dbReference>
<protein>
    <recommendedName>
        <fullName evidence="2">Flavin reductase like domain-containing protein</fullName>
    </recommendedName>
</protein>
<dbReference type="Proteomes" id="UP000054804">
    <property type="component" value="Unassembled WGS sequence"/>
</dbReference>
<keyword evidence="4" id="KW-1185">Reference proteome</keyword>
<dbReference type="GO" id="GO:0010181">
    <property type="term" value="F:FMN binding"/>
    <property type="evidence" value="ECO:0007669"/>
    <property type="project" value="InterPro"/>
</dbReference>
<dbReference type="AlphaFoldDB" id="A0A0W7WRN2"/>
<comment type="caution">
    <text evidence="3">The sequence shown here is derived from an EMBL/GenBank/DDBJ whole genome shotgun (WGS) entry which is preliminary data.</text>
</comment>
<dbReference type="InterPro" id="IPR050268">
    <property type="entry name" value="NADH-dep_flavin_reductase"/>
</dbReference>
<keyword evidence="1" id="KW-0560">Oxidoreductase</keyword>
<dbReference type="Gene3D" id="2.30.110.10">
    <property type="entry name" value="Electron Transport, Fmn-binding Protein, Chain A"/>
    <property type="match status" value="1"/>
</dbReference>
<dbReference type="PANTHER" id="PTHR30466:SF1">
    <property type="entry name" value="FMN REDUCTASE (NADH) RUTF"/>
    <property type="match status" value="1"/>
</dbReference>
<evidence type="ECO:0000259" key="2">
    <source>
        <dbReference type="SMART" id="SM00903"/>
    </source>
</evidence>
<feature type="domain" description="Flavin reductase like" evidence="2">
    <location>
        <begin position="29"/>
        <end position="176"/>
    </location>
</feature>
<sequence>MVTGSAGPAGCGIAPPVRHASGEGFRDVMRHFPTGVTVLTTTGPAGPHGMTANAVMSVSLHPPTALAAVHRDTVTHGLLRAATAFTVNILAADQTELALLFARSHPDEDPFLQAPWRPSPVTGTPVLTQSLAVLDCHLQRRVTVADHTLVIGTVTDARVQRPGADPMVFSRRAFQTVTKTPS</sequence>
<dbReference type="STRING" id="1765722.AT728_38485"/>
<dbReference type="InterPro" id="IPR002563">
    <property type="entry name" value="Flavin_Rdtase-like_dom"/>
</dbReference>
<gene>
    <name evidence="3" type="ORF">AT728_38485</name>
</gene>
<dbReference type="SUPFAM" id="SSF50475">
    <property type="entry name" value="FMN-binding split barrel"/>
    <property type="match status" value="1"/>
</dbReference>
<name>A0A0W7WRN2_9ACTN</name>
<evidence type="ECO:0000313" key="3">
    <source>
        <dbReference type="EMBL" id="KUF13259.1"/>
    </source>
</evidence>
<evidence type="ECO:0000256" key="1">
    <source>
        <dbReference type="ARBA" id="ARBA00023002"/>
    </source>
</evidence>
<dbReference type="EMBL" id="LOCL01000079">
    <property type="protein sequence ID" value="KUF13259.1"/>
    <property type="molecule type" value="Genomic_DNA"/>
</dbReference>